<keyword evidence="6" id="KW-0732">Signal</keyword>
<keyword evidence="9" id="KW-0472">Membrane</keyword>
<evidence type="ECO:0000313" key="14">
    <source>
        <dbReference type="Proteomes" id="UP000436088"/>
    </source>
</evidence>
<evidence type="ECO:0000256" key="2">
    <source>
        <dbReference type="ARBA" id="ARBA00009592"/>
    </source>
</evidence>
<dbReference type="InterPro" id="IPR032675">
    <property type="entry name" value="LRR_dom_sf"/>
</dbReference>
<name>A0A6A3BC30_HIBSY</name>
<dbReference type="PANTHER" id="PTHR48063:SF81">
    <property type="entry name" value="LEUCINE-RICH REPEAT-CONTAINING N-TERMINAL PLANT-TYPE DOMAIN-CONTAINING PROTEIN"/>
    <property type="match status" value="1"/>
</dbReference>
<dbReference type="Proteomes" id="UP000436088">
    <property type="component" value="Unassembled WGS sequence"/>
</dbReference>
<dbReference type="Pfam" id="PF08263">
    <property type="entry name" value="LRRNT_2"/>
    <property type="match status" value="1"/>
</dbReference>
<keyword evidence="3" id="KW-1003">Cell membrane</keyword>
<sequence>MSVFLLLEGTTYACLEHERIALLQLKPFFNHYDELVDWDKPKGSDCCRWKGIECNTTTRRLVGLTLNSTRDSSEGWYLNASLFLPFVGLKRLYLRGNAIAGCIENEGFEKLSSALGNLEILDLSVNLLNDSVILPLSEFSSLRYLSLAFNQLEGSSHSNGFRWFSRLLNLGTLDLSWNPLGNDIMFQLSSLSSLKNLSLRSIDLEGELLHIQGLNNLTNLRYLDLNSNSIESILNKDETQLRLANLERLDLKSRSVGSELECIKGMFPHCLGNLTSLRELDISNNQFSGNLSPLQTLTHLHTSLSKNRLQIPTSFVPLVNLPNLKFLYGDENNMVMEPSLHTSIPKFQLNVISVKVHNISRTQC</sequence>
<gene>
    <name evidence="13" type="ORF">F3Y22_tig00110195pilonHSYRG00170</name>
</gene>
<dbReference type="SMART" id="SM00369">
    <property type="entry name" value="LRR_TYP"/>
    <property type="match status" value="3"/>
</dbReference>
<dbReference type="Pfam" id="PF00560">
    <property type="entry name" value="LRR_1"/>
    <property type="match status" value="1"/>
</dbReference>
<evidence type="ECO:0000259" key="12">
    <source>
        <dbReference type="Pfam" id="PF08263"/>
    </source>
</evidence>
<dbReference type="PANTHER" id="PTHR48063">
    <property type="entry name" value="LRR RECEPTOR-LIKE KINASE"/>
    <property type="match status" value="1"/>
</dbReference>
<dbReference type="AlphaFoldDB" id="A0A6A3BC30"/>
<dbReference type="InterPro" id="IPR001611">
    <property type="entry name" value="Leu-rich_rpt"/>
</dbReference>
<dbReference type="InterPro" id="IPR013210">
    <property type="entry name" value="LRR_N_plant-typ"/>
</dbReference>
<proteinExistence type="inferred from homology"/>
<evidence type="ECO:0000256" key="5">
    <source>
        <dbReference type="ARBA" id="ARBA00022692"/>
    </source>
</evidence>
<dbReference type="SMART" id="SM00365">
    <property type="entry name" value="LRR_SD22"/>
    <property type="match status" value="6"/>
</dbReference>
<organism evidence="13 14">
    <name type="scientific">Hibiscus syriacus</name>
    <name type="common">Rose of Sharon</name>
    <dbReference type="NCBI Taxonomy" id="106335"/>
    <lineage>
        <taxon>Eukaryota</taxon>
        <taxon>Viridiplantae</taxon>
        <taxon>Streptophyta</taxon>
        <taxon>Embryophyta</taxon>
        <taxon>Tracheophyta</taxon>
        <taxon>Spermatophyta</taxon>
        <taxon>Magnoliopsida</taxon>
        <taxon>eudicotyledons</taxon>
        <taxon>Gunneridae</taxon>
        <taxon>Pentapetalae</taxon>
        <taxon>rosids</taxon>
        <taxon>malvids</taxon>
        <taxon>Malvales</taxon>
        <taxon>Malvaceae</taxon>
        <taxon>Malvoideae</taxon>
        <taxon>Hibiscus</taxon>
    </lineage>
</organism>
<dbReference type="InterPro" id="IPR046956">
    <property type="entry name" value="RLP23-like"/>
</dbReference>
<comment type="subcellular location">
    <subcellularLocation>
        <location evidence="1">Cell membrane</location>
        <topology evidence="1">Single-pass type I membrane protein</topology>
    </subcellularLocation>
</comment>
<reference evidence="13" key="1">
    <citation type="submission" date="2019-09" db="EMBL/GenBank/DDBJ databases">
        <title>Draft genome information of white flower Hibiscus syriacus.</title>
        <authorList>
            <person name="Kim Y.-M."/>
        </authorList>
    </citation>
    <scope>NUCLEOTIDE SEQUENCE [LARGE SCALE GENOMIC DNA]</scope>
    <source>
        <strain evidence="13">YM2019G1</strain>
    </source>
</reference>
<keyword evidence="4" id="KW-0433">Leucine-rich repeat</keyword>
<comment type="caution">
    <text evidence="13">The sequence shown here is derived from an EMBL/GenBank/DDBJ whole genome shotgun (WGS) entry which is preliminary data.</text>
</comment>
<dbReference type="Gene3D" id="3.80.10.10">
    <property type="entry name" value="Ribonuclease Inhibitor"/>
    <property type="match status" value="3"/>
</dbReference>
<accession>A0A6A3BC30</accession>
<keyword evidence="11" id="KW-0325">Glycoprotein</keyword>
<dbReference type="PROSITE" id="PS51450">
    <property type="entry name" value="LRR"/>
    <property type="match status" value="2"/>
</dbReference>
<evidence type="ECO:0000313" key="13">
    <source>
        <dbReference type="EMBL" id="KAE8714546.1"/>
    </source>
</evidence>
<keyword evidence="10" id="KW-0675">Receptor</keyword>
<evidence type="ECO:0000256" key="9">
    <source>
        <dbReference type="ARBA" id="ARBA00023136"/>
    </source>
</evidence>
<evidence type="ECO:0000256" key="8">
    <source>
        <dbReference type="ARBA" id="ARBA00022989"/>
    </source>
</evidence>
<keyword evidence="7" id="KW-0677">Repeat</keyword>
<evidence type="ECO:0000256" key="3">
    <source>
        <dbReference type="ARBA" id="ARBA00022475"/>
    </source>
</evidence>
<evidence type="ECO:0000256" key="4">
    <source>
        <dbReference type="ARBA" id="ARBA00022614"/>
    </source>
</evidence>
<dbReference type="SUPFAM" id="SSF52058">
    <property type="entry name" value="L domain-like"/>
    <property type="match status" value="1"/>
</dbReference>
<evidence type="ECO:0000256" key="10">
    <source>
        <dbReference type="ARBA" id="ARBA00023170"/>
    </source>
</evidence>
<keyword evidence="14" id="KW-1185">Reference proteome</keyword>
<protein>
    <recommendedName>
        <fullName evidence="12">Leucine-rich repeat-containing N-terminal plant-type domain-containing protein</fullName>
    </recommendedName>
</protein>
<evidence type="ECO:0000256" key="11">
    <source>
        <dbReference type="ARBA" id="ARBA00023180"/>
    </source>
</evidence>
<dbReference type="GO" id="GO:0005886">
    <property type="term" value="C:plasma membrane"/>
    <property type="evidence" value="ECO:0007669"/>
    <property type="project" value="UniProtKB-SubCell"/>
</dbReference>
<evidence type="ECO:0000256" key="1">
    <source>
        <dbReference type="ARBA" id="ARBA00004251"/>
    </source>
</evidence>
<dbReference type="InterPro" id="IPR003591">
    <property type="entry name" value="Leu-rich_rpt_typical-subtyp"/>
</dbReference>
<comment type="similarity">
    <text evidence="2">Belongs to the RLP family.</text>
</comment>
<keyword evidence="5" id="KW-0812">Transmembrane</keyword>
<evidence type="ECO:0000256" key="7">
    <source>
        <dbReference type="ARBA" id="ARBA00022737"/>
    </source>
</evidence>
<evidence type="ECO:0000256" key="6">
    <source>
        <dbReference type="ARBA" id="ARBA00022729"/>
    </source>
</evidence>
<dbReference type="EMBL" id="VEPZ02000870">
    <property type="protein sequence ID" value="KAE8714546.1"/>
    <property type="molecule type" value="Genomic_DNA"/>
</dbReference>
<feature type="domain" description="Leucine-rich repeat-containing N-terminal plant-type" evidence="12">
    <location>
        <begin position="16"/>
        <end position="55"/>
    </location>
</feature>
<keyword evidence="8" id="KW-1133">Transmembrane helix</keyword>